<dbReference type="Gene3D" id="3.90.75.20">
    <property type="match status" value="1"/>
</dbReference>
<evidence type="ECO:0000259" key="1">
    <source>
        <dbReference type="SMART" id="SM00507"/>
    </source>
</evidence>
<dbReference type="EMBL" id="WJEE01000002">
    <property type="protein sequence ID" value="MRI65142.1"/>
    <property type="molecule type" value="Genomic_DNA"/>
</dbReference>
<evidence type="ECO:0000313" key="3">
    <source>
        <dbReference type="Proteomes" id="UP000435187"/>
    </source>
</evidence>
<dbReference type="GO" id="GO:0016788">
    <property type="term" value="F:hydrolase activity, acting on ester bonds"/>
    <property type="evidence" value="ECO:0007669"/>
    <property type="project" value="InterPro"/>
</dbReference>
<organism evidence="2 3">
    <name type="scientific">Gracilibacillus thailandensis</name>
    <dbReference type="NCBI Taxonomy" id="563735"/>
    <lineage>
        <taxon>Bacteria</taxon>
        <taxon>Bacillati</taxon>
        <taxon>Bacillota</taxon>
        <taxon>Bacilli</taxon>
        <taxon>Bacillales</taxon>
        <taxon>Bacillaceae</taxon>
        <taxon>Gracilibacillus</taxon>
    </lineage>
</organism>
<sequence>MSRLEEWVDIKDFEGMYQISNHGRVKSFKRDKNGRVMSSKDNGHYYQIILCKNGVQKRFSVHRLVAMHFIPNPDDKPQVNHIDGNKRNNHVSNLEWVTNGENEKHAYMTGLKESAKGEKHGRSKLSEAEVLSIYHLMQTGKFKTKEVASMFDVHFCTVSDIARGYRWEHLTNKARQALQNK</sequence>
<feature type="domain" description="HNH nuclease" evidence="1">
    <location>
        <begin position="55"/>
        <end position="103"/>
    </location>
</feature>
<keyword evidence="3" id="KW-1185">Reference proteome</keyword>
<dbReference type="InterPro" id="IPR044925">
    <property type="entry name" value="His-Me_finger_sf"/>
</dbReference>
<reference evidence="2 3" key="1">
    <citation type="submission" date="2019-10" db="EMBL/GenBank/DDBJ databases">
        <title>Gracilibacillus salitolerans sp. nov., a moderate halophile isolated from a saline soil in northwest China.</title>
        <authorList>
            <person name="Gan L."/>
        </authorList>
    </citation>
    <scope>NUCLEOTIDE SEQUENCE [LARGE SCALE GENOMIC DNA]</scope>
    <source>
        <strain evidence="2 3">TP2-8</strain>
    </source>
</reference>
<keyword evidence="2" id="KW-0255">Endonuclease</keyword>
<keyword evidence="2" id="KW-0540">Nuclease</keyword>
<evidence type="ECO:0000313" key="2">
    <source>
        <dbReference type="EMBL" id="MRI65142.1"/>
    </source>
</evidence>
<name>A0A6N7QVG7_9BACI</name>
<dbReference type="SUPFAM" id="SSF54060">
    <property type="entry name" value="His-Me finger endonucleases"/>
    <property type="match status" value="1"/>
</dbReference>
<dbReference type="RefSeq" id="WP_153834008.1">
    <property type="nucleotide sequence ID" value="NZ_JBHUMW010000105.1"/>
</dbReference>
<dbReference type="Pfam" id="PF07463">
    <property type="entry name" value="NUMOD4"/>
    <property type="match status" value="1"/>
</dbReference>
<dbReference type="SMART" id="SM00507">
    <property type="entry name" value="HNHc"/>
    <property type="match status" value="1"/>
</dbReference>
<dbReference type="Pfam" id="PF13392">
    <property type="entry name" value="HNH_3"/>
    <property type="match status" value="1"/>
</dbReference>
<gene>
    <name evidence="2" type="ORF">GH885_02115</name>
</gene>
<proteinExistence type="predicted"/>
<protein>
    <submittedName>
        <fullName evidence="2">Endonuclease</fullName>
    </submittedName>
</protein>
<keyword evidence="2" id="KW-0378">Hydrolase</keyword>
<accession>A0A6N7QVG7</accession>
<dbReference type="Proteomes" id="UP000435187">
    <property type="component" value="Unassembled WGS sequence"/>
</dbReference>
<comment type="caution">
    <text evidence="2">The sequence shown here is derived from an EMBL/GenBank/DDBJ whole genome shotgun (WGS) entry which is preliminary data.</text>
</comment>
<dbReference type="InterPro" id="IPR003615">
    <property type="entry name" value="HNH_nuc"/>
</dbReference>
<dbReference type="GO" id="GO:0004519">
    <property type="term" value="F:endonuclease activity"/>
    <property type="evidence" value="ECO:0007669"/>
    <property type="project" value="UniProtKB-KW"/>
</dbReference>
<dbReference type="AlphaFoldDB" id="A0A6N7QVG7"/>
<dbReference type="InterPro" id="IPR010902">
    <property type="entry name" value="NUMOD4"/>
</dbReference>